<dbReference type="Proteomes" id="UP000559256">
    <property type="component" value="Unassembled WGS sequence"/>
</dbReference>
<comment type="caution">
    <text evidence="3">The sequence shown here is derived from an EMBL/GenBank/DDBJ whole genome shotgun (WGS) entry which is preliminary data.</text>
</comment>
<name>A0A8H5GK60_9AGAR</name>
<keyword evidence="1" id="KW-0812">Transmembrane</keyword>
<dbReference type="OrthoDB" id="9451547at2759"/>
<accession>A0A8H5GK60</accession>
<sequence length="354" mass="39869">MQSSSSPPRVAVLLLCCCFLIACAAPLDHNRRGEDDTTPASDSDAKRSIQDIVWSCLATIFACAWTSIHPNIPPINEGRVKSFLRRTGITVLALIAPELIVIWALRQWLVSRQIAREYRGLGWEQVHGFFAIMGGFMLYDEQGNARHVVYPRRLSMFLDSPELRITAEEIWDKSKGDVLAKGFVILQTTWFILQCIARVSQGSTITQLEALTLAFAALNVVIYGLWWNKPQGVERPVRVARTDSDECFLRLNAMGIKERDTPVIVWRRWSGLSAILRILFGSDDDHFLEREDVAPNFESDFRVCWNASAIVESPSGIQVSHGHYPAMRGVSRHFIQDGKKEDPKSTGTLRVTVI</sequence>
<evidence type="ECO:0000256" key="1">
    <source>
        <dbReference type="SAM" id="Phobius"/>
    </source>
</evidence>
<evidence type="ECO:0000256" key="2">
    <source>
        <dbReference type="SAM" id="SignalP"/>
    </source>
</evidence>
<keyword evidence="1" id="KW-1133">Transmembrane helix</keyword>
<dbReference type="AlphaFoldDB" id="A0A8H5GK60"/>
<feature type="chain" id="PRO_5034637955" evidence="2">
    <location>
        <begin position="25"/>
        <end position="354"/>
    </location>
</feature>
<protein>
    <submittedName>
        <fullName evidence="3">Uncharacterized protein</fullName>
    </submittedName>
</protein>
<dbReference type="EMBL" id="JAACJM010000023">
    <property type="protein sequence ID" value="KAF5366387.1"/>
    <property type="molecule type" value="Genomic_DNA"/>
</dbReference>
<dbReference type="PANTHER" id="PTHR35043">
    <property type="entry name" value="TRANSCRIPTION FACTOR DOMAIN-CONTAINING PROTEIN"/>
    <property type="match status" value="1"/>
</dbReference>
<proteinExistence type="predicted"/>
<dbReference type="PANTHER" id="PTHR35043:SF7">
    <property type="entry name" value="TRANSCRIPTION FACTOR DOMAIN-CONTAINING PROTEIN"/>
    <property type="match status" value="1"/>
</dbReference>
<evidence type="ECO:0000313" key="3">
    <source>
        <dbReference type="EMBL" id="KAF5366387.1"/>
    </source>
</evidence>
<evidence type="ECO:0000313" key="4">
    <source>
        <dbReference type="Proteomes" id="UP000559256"/>
    </source>
</evidence>
<feature type="transmembrane region" description="Helical" evidence="1">
    <location>
        <begin position="89"/>
        <end position="109"/>
    </location>
</feature>
<keyword evidence="4" id="KW-1185">Reference proteome</keyword>
<keyword evidence="1" id="KW-0472">Membrane</keyword>
<keyword evidence="2" id="KW-0732">Signal</keyword>
<feature type="signal peptide" evidence="2">
    <location>
        <begin position="1"/>
        <end position="24"/>
    </location>
</feature>
<reference evidence="3 4" key="1">
    <citation type="journal article" date="2020" name="ISME J.">
        <title>Uncovering the hidden diversity of litter-decomposition mechanisms in mushroom-forming fungi.</title>
        <authorList>
            <person name="Floudas D."/>
            <person name="Bentzer J."/>
            <person name="Ahren D."/>
            <person name="Johansson T."/>
            <person name="Persson P."/>
            <person name="Tunlid A."/>
        </authorList>
    </citation>
    <scope>NUCLEOTIDE SEQUENCE [LARGE SCALE GENOMIC DNA]</scope>
    <source>
        <strain evidence="3 4">CBS 291.85</strain>
    </source>
</reference>
<gene>
    <name evidence="3" type="ORF">D9758_009776</name>
</gene>
<organism evidence="3 4">
    <name type="scientific">Tetrapyrgos nigripes</name>
    <dbReference type="NCBI Taxonomy" id="182062"/>
    <lineage>
        <taxon>Eukaryota</taxon>
        <taxon>Fungi</taxon>
        <taxon>Dikarya</taxon>
        <taxon>Basidiomycota</taxon>
        <taxon>Agaricomycotina</taxon>
        <taxon>Agaricomycetes</taxon>
        <taxon>Agaricomycetidae</taxon>
        <taxon>Agaricales</taxon>
        <taxon>Marasmiineae</taxon>
        <taxon>Marasmiaceae</taxon>
        <taxon>Tetrapyrgos</taxon>
    </lineage>
</organism>